<dbReference type="Proteomes" id="UP000294360">
    <property type="component" value="Chromosome"/>
</dbReference>
<evidence type="ECO:0000256" key="1">
    <source>
        <dbReference type="SAM" id="SignalP"/>
    </source>
</evidence>
<evidence type="ECO:0000313" key="2">
    <source>
        <dbReference type="EMBL" id="VFU08494.1"/>
    </source>
</evidence>
<sequence length="178" mass="19248">MMRLKAVFHAMSFVAGLVALTTLAQAHGPTPQKIDEAIDIKADPKAVWAIAGDFAGISKWNSELKASEGSNEKRVITFKNGEQLEEEVDEYNPQGMTYSYRMLNPNLKAAPASSYSATLVVTPGGDGGSHVEWYGRFYRGDTGNEPPDELNDEAGREALTKLFKAGLDGLKAKAEGHS</sequence>
<keyword evidence="1" id="KW-0732">Signal</keyword>
<dbReference type="PANTHER" id="PTHR39332">
    <property type="entry name" value="BLL4707 PROTEIN"/>
    <property type="match status" value="1"/>
</dbReference>
<dbReference type="InterPro" id="IPR023393">
    <property type="entry name" value="START-like_dom_sf"/>
</dbReference>
<evidence type="ECO:0000313" key="3">
    <source>
        <dbReference type="Proteomes" id="UP000294360"/>
    </source>
</evidence>
<proteinExistence type="predicted"/>
<dbReference type="CDD" id="cd07821">
    <property type="entry name" value="PYR_PYL_RCAR_like"/>
    <property type="match status" value="1"/>
</dbReference>
<dbReference type="AlphaFoldDB" id="A0A4U8YX24"/>
<accession>A0A4U8YX24</accession>
<dbReference type="InterPro" id="IPR019587">
    <property type="entry name" value="Polyketide_cyclase/dehydratase"/>
</dbReference>
<gene>
    <name evidence="2" type="primary">mxaD</name>
    <name evidence="2" type="ORF">MTUNDRAET4_1601</name>
</gene>
<organism evidence="2 3">
    <name type="scientific">Methylocella tundrae</name>
    <dbReference type="NCBI Taxonomy" id="227605"/>
    <lineage>
        <taxon>Bacteria</taxon>
        <taxon>Pseudomonadati</taxon>
        <taxon>Pseudomonadota</taxon>
        <taxon>Alphaproteobacteria</taxon>
        <taxon>Hyphomicrobiales</taxon>
        <taxon>Beijerinckiaceae</taxon>
        <taxon>Methylocella</taxon>
    </lineage>
</organism>
<feature type="chain" id="PRO_5020694571" evidence="1">
    <location>
        <begin position="27"/>
        <end position="178"/>
    </location>
</feature>
<dbReference type="SUPFAM" id="SSF55961">
    <property type="entry name" value="Bet v1-like"/>
    <property type="match status" value="1"/>
</dbReference>
<name>A0A4U8YX24_METTU</name>
<dbReference type="KEGG" id="mtun:MTUNDRAET4_1601"/>
<feature type="signal peptide" evidence="1">
    <location>
        <begin position="1"/>
        <end position="26"/>
    </location>
</feature>
<protein>
    <submittedName>
        <fullName evidence="2">MxaD-like protein involved in methanol oxidation</fullName>
    </submittedName>
</protein>
<dbReference type="Gene3D" id="3.30.530.20">
    <property type="match status" value="1"/>
</dbReference>
<dbReference type="Pfam" id="PF10604">
    <property type="entry name" value="Polyketide_cyc2"/>
    <property type="match status" value="1"/>
</dbReference>
<dbReference type="EMBL" id="LR536450">
    <property type="protein sequence ID" value="VFU08494.1"/>
    <property type="molecule type" value="Genomic_DNA"/>
</dbReference>
<reference evidence="2 3" key="1">
    <citation type="submission" date="2019-03" db="EMBL/GenBank/DDBJ databases">
        <authorList>
            <person name="Kox A.R. M."/>
        </authorList>
    </citation>
    <scope>NUCLEOTIDE SEQUENCE [LARGE SCALE GENOMIC DNA]</scope>
    <source>
        <strain evidence="2">MTUNDRAET4 annotated genome</strain>
    </source>
</reference>
<dbReference type="PANTHER" id="PTHR39332:SF7">
    <property type="entry name" value="SRPBCC FAMILY PROTEIN"/>
    <property type="match status" value="1"/>
</dbReference>